<reference evidence="3" key="1">
    <citation type="submission" date="2017-11" db="EMBL/GenBank/DDBJ databases">
        <authorList>
            <person name="Kuznetsova I."/>
            <person name="Sazanova A."/>
            <person name="Chirak E."/>
            <person name="Safronova V."/>
            <person name="Willems A."/>
        </authorList>
    </citation>
    <scope>NUCLEOTIDE SEQUENCE [LARGE SCALE GENOMIC DNA]</scope>
    <source>
        <strain evidence="3">CCBAU 03422</strain>
    </source>
</reference>
<keyword evidence="1" id="KW-0175">Coiled coil</keyword>
<feature type="coiled-coil region" evidence="1">
    <location>
        <begin position="375"/>
        <end position="409"/>
    </location>
</feature>
<organism evidence="2 3">
    <name type="scientific">Phyllobacterium sophorae</name>
    <dbReference type="NCBI Taxonomy" id="1520277"/>
    <lineage>
        <taxon>Bacteria</taxon>
        <taxon>Pseudomonadati</taxon>
        <taxon>Pseudomonadota</taxon>
        <taxon>Alphaproteobacteria</taxon>
        <taxon>Hyphomicrobiales</taxon>
        <taxon>Phyllobacteriaceae</taxon>
        <taxon>Phyllobacterium</taxon>
    </lineage>
</organism>
<feature type="coiled-coil region" evidence="1">
    <location>
        <begin position="230"/>
        <end position="297"/>
    </location>
</feature>
<keyword evidence="3" id="KW-1185">Reference proteome</keyword>
<proteinExistence type="predicted"/>
<dbReference type="AlphaFoldDB" id="A0A2P7B6H9"/>
<dbReference type="RefSeq" id="WP_106665743.1">
    <property type="nucleotide sequence ID" value="NZ_PGGM01000010.1"/>
</dbReference>
<name>A0A2P7B6H9_9HYPH</name>
<sequence length="631" mass="71977">MVAFFALKRVRITRGKDVAYDEVFHRGVNIIRGENSSGKSTISDFIFYGLGGEFDRWKDAARNCTAVRMEIETEQTIITVQRVVGTKQEPILVYYGDLEESLSKGIDDWQRVSIRRTQGSSELSFTQVLFRAAGIPEAPNVGNSNITMHQVLRLLYADQQTPPGKLFRFETFDTREIRETVGQLIVGVNGYELYESLLRVRELKAEYQDRDRLYKATVMSLPHSEGLTSIAALEVRMAELSARRDSVTTEIGDVDNLVAADQSKQFIAQRQEMQRRLRKLAADLQDREQRLVDLGDEQEEIGQFVTYLEEQLAALNAAEDLSEKLGNIEFQYCPACLKPLTDGDTQHCIVCHEVVDEDKTRSRYFELKVDNELQIRESRQLLTTKSAQAEKLQAEIRALRREYSSAISDFSSRYDISNSPRESFLAERYKLLGGLEREGGYLEELRVTLQRIDDLSAERAQLNDQIELLDAKIKRLEASSYARVNKAMNLVDVIGKRILKGDLKREDTFEDPRTFSINFADDAMLVDGKMNFAESSNVVLKNTAILSLLLAASYDADFWHPKFLLMDNIEDKGMEEKRSHNYQHLIIQESVKAKFPHQIIFTTSMLDPKLEASGLTVGPHYTRENKTLANV</sequence>
<dbReference type="InterPro" id="IPR027417">
    <property type="entry name" value="P-loop_NTPase"/>
</dbReference>
<accession>A0A2P7B6H9</accession>
<comment type="caution">
    <text evidence="2">The sequence shown here is derived from an EMBL/GenBank/DDBJ whole genome shotgun (WGS) entry which is preliminary data.</text>
</comment>
<dbReference type="Proteomes" id="UP000241764">
    <property type="component" value="Unassembled WGS sequence"/>
</dbReference>
<evidence type="ECO:0000313" key="2">
    <source>
        <dbReference type="EMBL" id="PSH62075.1"/>
    </source>
</evidence>
<protein>
    <submittedName>
        <fullName evidence="2">Uncharacterized protein</fullName>
    </submittedName>
</protein>
<evidence type="ECO:0000256" key="1">
    <source>
        <dbReference type="SAM" id="Coils"/>
    </source>
</evidence>
<dbReference type="EMBL" id="PGGM01000010">
    <property type="protein sequence ID" value="PSH62075.1"/>
    <property type="molecule type" value="Genomic_DNA"/>
</dbReference>
<feature type="coiled-coil region" evidence="1">
    <location>
        <begin position="445"/>
        <end position="479"/>
    </location>
</feature>
<dbReference type="Gene3D" id="3.40.50.300">
    <property type="entry name" value="P-loop containing nucleotide triphosphate hydrolases"/>
    <property type="match status" value="1"/>
</dbReference>
<dbReference type="SUPFAM" id="SSF52540">
    <property type="entry name" value="P-loop containing nucleoside triphosphate hydrolases"/>
    <property type="match status" value="1"/>
</dbReference>
<gene>
    <name evidence="2" type="ORF">CU103_19665</name>
</gene>
<evidence type="ECO:0000313" key="3">
    <source>
        <dbReference type="Proteomes" id="UP000241764"/>
    </source>
</evidence>